<keyword evidence="2" id="KW-1185">Reference proteome</keyword>
<sequence>VVSEDPQSFSKAHGIPKWDDAMAAEYSSLMKNHTWDLVSLPKGRKMVKCKWVYRTKYAVDGSIDKYKAHLIAK</sequence>
<evidence type="ECO:0000313" key="1">
    <source>
        <dbReference type="EMBL" id="KAH9323687.1"/>
    </source>
</evidence>
<reference evidence="1 2" key="1">
    <citation type="journal article" date="2021" name="Nat. Plants">
        <title>The Taxus genome provides insights into paclitaxel biosynthesis.</title>
        <authorList>
            <person name="Xiong X."/>
            <person name="Gou J."/>
            <person name="Liao Q."/>
            <person name="Li Y."/>
            <person name="Zhou Q."/>
            <person name="Bi G."/>
            <person name="Li C."/>
            <person name="Du R."/>
            <person name="Wang X."/>
            <person name="Sun T."/>
            <person name="Guo L."/>
            <person name="Liang H."/>
            <person name="Lu P."/>
            <person name="Wu Y."/>
            <person name="Zhang Z."/>
            <person name="Ro D.K."/>
            <person name="Shang Y."/>
            <person name="Huang S."/>
            <person name="Yan J."/>
        </authorList>
    </citation>
    <scope>NUCLEOTIDE SEQUENCE [LARGE SCALE GENOMIC DNA]</scope>
    <source>
        <strain evidence="1">Ta-2019</strain>
    </source>
</reference>
<accession>A0AA38GJX3</accession>
<proteinExistence type="predicted"/>
<evidence type="ECO:0008006" key="3">
    <source>
        <dbReference type="Google" id="ProtNLM"/>
    </source>
</evidence>
<feature type="non-terminal residue" evidence="1">
    <location>
        <position position="1"/>
    </location>
</feature>
<protein>
    <recommendedName>
        <fullName evidence="3">Reverse transcriptase</fullName>
    </recommendedName>
</protein>
<dbReference type="OMA" id="PKWDDAM"/>
<feature type="non-terminal residue" evidence="1">
    <location>
        <position position="73"/>
    </location>
</feature>
<gene>
    <name evidence="1" type="ORF">KI387_018326</name>
</gene>
<dbReference type="Proteomes" id="UP000824469">
    <property type="component" value="Unassembled WGS sequence"/>
</dbReference>
<organism evidence="1 2">
    <name type="scientific">Taxus chinensis</name>
    <name type="common">Chinese yew</name>
    <name type="synonym">Taxus wallichiana var. chinensis</name>
    <dbReference type="NCBI Taxonomy" id="29808"/>
    <lineage>
        <taxon>Eukaryota</taxon>
        <taxon>Viridiplantae</taxon>
        <taxon>Streptophyta</taxon>
        <taxon>Embryophyta</taxon>
        <taxon>Tracheophyta</taxon>
        <taxon>Spermatophyta</taxon>
        <taxon>Pinopsida</taxon>
        <taxon>Pinidae</taxon>
        <taxon>Conifers II</taxon>
        <taxon>Cupressales</taxon>
        <taxon>Taxaceae</taxon>
        <taxon>Taxus</taxon>
    </lineage>
</organism>
<dbReference type="AlphaFoldDB" id="A0AA38GJX3"/>
<dbReference type="EMBL" id="JAHRHJ020000003">
    <property type="protein sequence ID" value="KAH9323687.1"/>
    <property type="molecule type" value="Genomic_DNA"/>
</dbReference>
<comment type="caution">
    <text evidence="1">The sequence shown here is derived from an EMBL/GenBank/DDBJ whole genome shotgun (WGS) entry which is preliminary data.</text>
</comment>
<name>A0AA38GJX3_TAXCH</name>
<evidence type="ECO:0000313" key="2">
    <source>
        <dbReference type="Proteomes" id="UP000824469"/>
    </source>
</evidence>